<dbReference type="Pfam" id="PF01485">
    <property type="entry name" value="IBR"/>
    <property type="match status" value="1"/>
</dbReference>
<gene>
    <name evidence="15" type="ORF">P691DRAFT_717469</name>
</gene>
<feature type="domain" description="RING-type" evidence="14">
    <location>
        <begin position="677"/>
        <end position="887"/>
    </location>
</feature>
<dbReference type="GO" id="GO:0008270">
    <property type="term" value="F:zinc ion binding"/>
    <property type="evidence" value="ECO:0007669"/>
    <property type="project" value="UniProtKB-KW"/>
</dbReference>
<evidence type="ECO:0000259" key="13">
    <source>
        <dbReference type="PROSITE" id="PS50103"/>
    </source>
</evidence>
<sequence>MVLGTSGNNPQVRVCRLYKQGNCRFGTKCKFLHEPKSNQASSARSTEDGNNAQLEASRPLSISASTTQTIVTPQAAEPLVKTIQKANRPCRLWQSGSCKWGDRCHFQHEIKITQPIPTVVAAPRKTQIRTETPEAARLAKQREEATRLAREQANERERIAKRRKQEEEWAKEIAMTIQQVVMNSFVKFESGLMVQHVICGLEASQILVKNLPVNAKRPEILELFTQQGLDEQDLAILRTEIVDGRQQATVLGKAVDVETVALGLDGIEFRDETLEFVVCERFSSGRTMGSSNRNTYHLSISWRAPFLTMMAQYPHLDSWEVIQKASNLDNQLLGGQRVRAECEEDRAHYHWDDDYTPPTRKVKISRIPPGVTVGDVRTFAGTQSVELYTDPLSCTSNEIFNALDTRLRGLPSSTLRTLTLENSPRPNTTSAKAIFGTWDSAKSAHDDLKGRVLKYNFPPLRLFLSDPYRFVLTLDEKQYNAQKSQWTELCQGKDKETNVQIRTVDRANGRKVTITLFGRDKKAVGALKVRIENMAAGQKLDATYWHPTFKFPKGQEFLDDVYHMTGAYVRSDWKHNCVTVSGRAEAIEAAKSRLREEAERISAEQWTIPLQRRALGFFIREGLAKMKGLLGEENVTLNVQACTIVLHGADLEEARHHLKQLMDAFMDRNIASTDTSDDTLCPICYDTISQPIEISCEHIYCSSCLRHYILSTLDNHSFPLKCMGGEATCNKPLSIPLIKRFLPPQRFEQLMEAAFTSYIDKNPETFKYCSTPDCSQVYRTTVLPQELQCPSCFSEICTACNEEGHAGMTCAERRAHKDPGEQERLLEVWATENNVKRCPSCRVWVEKTEGCNHMSCKCGVHFCWICMGLFDAGRIYDHMAQAHGGYYNDPEPRANQGNRVPDIVQIAGGAEAVAEQMAEFRRLALQRENRVQPAVLARPAAALAPIRPPAAPVRPVAPAPVRRPIPAIPTRLPAPVIPVHRAAQPAVAPYPNGEELERRRQEVLRAWQRQQGELERTRREAEARQRLEEGERRAREARQQREREEARRREYAARQRAAEDKKGWCTIM</sequence>
<dbReference type="PROSITE" id="PS50089">
    <property type="entry name" value="ZF_RING_2"/>
    <property type="match status" value="1"/>
</dbReference>
<evidence type="ECO:0000256" key="5">
    <source>
        <dbReference type="ARBA" id="ARBA00022737"/>
    </source>
</evidence>
<evidence type="ECO:0000313" key="15">
    <source>
        <dbReference type="EMBL" id="KAF9454427.1"/>
    </source>
</evidence>
<evidence type="ECO:0000256" key="9">
    <source>
        <dbReference type="PROSITE-ProRule" id="PRU00723"/>
    </source>
</evidence>
<comment type="catalytic activity">
    <reaction evidence="1">
        <text>[E2 ubiquitin-conjugating enzyme]-S-ubiquitinyl-L-cysteine + [acceptor protein]-L-lysine = [E2 ubiquitin-conjugating enzyme]-L-cysteine + [acceptor protein]-N(6)-ubiquitinyl-L-lysine.</text>
        <dbReference type="EC" id="2.3.2.31"/>
    </reaction>
</comment>
<evidence type="ECO:0000256" key="11">
    <source>
        <dbReference type="SAM" id="MobiDB-lite"/>
    </source>
</evidence>
<evidence type="ECO:0000256" key="7">
    <source>
        <dbReference type="ARBA" id="ARBA00022786"/>
    </source>
</evidence>
<feature type="compositionally biased region" description="Basic and acidic residues" evidence="11">
    <location>
        <begin position="1012"/>
        <end position="1068"/>
    </location>
</feature>
<dbReference type="PROSITE" id="PS50103">
    <property type="entry name" value="ZF_C3H1"/>
    <property type="match status" value="2"/>
</dbReference>
<evidence type="ECO:0000313" key="16">
    <source>
        <dbReference type="Proteomes" id="UP000807342"/>
    </source>
</evidence>
<dbReference type="EC" id="2.3.2.31" evidence="2"/>
<dbReference type="SMART" id="SM00356">
    <property type="entry name" value="ZnF_C3H1"/>
    <property type="match status" value="2"/>
</dbReference>
<evidence type="ECO:0000256" key="1">
    <source>
        <dbReference type="ARBA" id="ARBA00001798"/>
    </source>
</evidence>
<dbReference type="Pfam" id="PF18044">
    <property type="entry name" value="zf-CCCH_4"/>
    <property type="match status" value="2"/>
</dbReference>
<keyword evidence="7" id="KW-0833">Ubl conjugation pathway</keyword>
<dbReference type="InterPro" id="IPR001841">
    <property type="entry name" value="Znf_RING"/>
</dbReference>
<dbReference type="Gene3D" id="1.20.120.1750">
    <property type="match status" value="1"/>
</dbReference>
<dbReference type="Gene3D" id="4.10.1000.10">
    <property type="entry name" value="Zinc finger, CCCH-type"/>
    <property type="match status" value="2"/>
</dbReference>
<dbReference type="InterPro" id="IPR041367">
    <property type="entry name" value="Znf-CCCH_4"/>
</dbReference>
<dbReference type="SUPFAM" id="SSF57850">
    <property type="entry name" value="RING/U-box"/>
    <property type="match status" value="2"/>
</dbReference>
<feature type="zinc finger region" description="C3H1-type" evidence="9">
    <location>
        <begin position="9"/>
        <end position="36"/>
    </location>
</feature>
<evidence type="ECO:0000256" key="3">
    <source>
        <dbReference type="ARBA" id="ARBA00022679"/>
    </source>
</evidence>
<feature type="domain" description="C3H1-type" evidence="13">
    <location>
        <begin position="9"/>
        <end position="36"/>
    </location>
</feature>
<proteinExistence type="predicted"/>
<evidence type="ECO:0000259" key="14">
    <source>
        <dbReference type="PROSITE" id="PS51873"/>
    </source>
</evidence>
<dbReference type="EMBL" id="MU151054">
    <property type="protein sequence ID" value="KAF9454427.1"/>
    <property type="molecule type" value="Genomic_DNA"/>
</dbReference>
<dbReference type="InterPro" id="IPR002867">
    <property type="entry name" value="IBR_dom"/>
</dbReference>
<keyword evidence="5" id="KW-0677">Repeat</keyword>
<dbReference type="AlphaFoldDB" id="A0A9P5XMX2"/>
<evidence type="ECO:0000256" key="4">
    <source>
        <dbReference type="ARBA" id="ARBA00022723"/>
    </source>
</evidence>
<dbReference type="InterPro" id="IPR044066">
    <property type="entry name" value="TRIAD_supradom"/>
</dbReference>
<accession>A0A9P5XMX2</accession>
<feature type="region of interest" description="Disordered" evidence="11">
    <location>
        <begin position="36"/>
        <end position="61"/>
    </location>
</feature>
<dbReference type="InterPro" id="IPR017907">
    <property type="entry name" value="Znf_RING_CS"/>
</dbReference>
<evidence type="ECO:0000256" key="8">
    <source>
        <dbReference type="ARBA" id="ARBA00022833"/>
    </source>
</evidence>
<evidence type="ECO:0000256" key="6">
    <source>
        <dbReference type="ARBA" id="ARBA00022771"/>
    </source>
</evidence>
<dbReference type="Pfam" id="PF22191">
    <property type="entry name" value="IBR_1"/>
    <property type="match status" value="1"/>
</dbReference>
<dbReference type="GO" id="GO:0061630">
    <property type="term" value="F:ubiquitin protein ligase activity"/>
    <property type="evidence" value="ECO:0007669"/>
    <property type="project" value="UniProtKB-EC"/>
</dbReference>
<keyword evidence="4 9" id="KW-0479">Metal-binding</keyword>
<reference evidence="15" key="1">
    <citation type="submission" date="2020-11" db="EMBL/GenBank/DDBJ databases">
        <authorList>
            <consortium name="DOE Joint Genome Institute"/>
            <person name="Ahrendt S."/>
            <person name="Riley R."/>
            <person name="Andreopoulos W."/>
            <person name="Labutti K."/>
            <person name="Pangilinan J."/>
            <person name="Ruiz-Duenas F.J."/>
            <person name="Barrasa J.M."/>
            <person name="Sanchez-Garcia M."/>
            <person name="Camarero S."/>
            <person name="Miyauchi S."/>
            <person name="Serrano A."/>
            <person name="Linde D."/>
            <person name="Babiker R."/>
            <person name="Drula E."/>
            <person name="Ayuso-Fernandez I."/>
            <person name="Pacheco R."/>
            <person name="Padilla G."/>
            <person name="Ferreira P."/>
            <person name="Barriuso J."/>
            <person name="Kellner H."/>
            <person name="Castanera R."/>
            <person name="Alfaro M."/>
            <person name="Ramirez L."/>
            <person name="Pisabarro A.G."/>
            <person name="Kuo A."/>
            <person name="Tritt A."/>
            <person name="Lipzen A."/>
            <person name="He G."/>
            <person name="Yan M."/>
            <person name="Ng V."/>
            <person name="Cullen D."/>
            <person name="Martin F."/>
            <person name="Rosso M.-N."/>
            <person name="Henrissat B."/>
            <person name="Hibbett D."/>
            <person name="Martinez A.T."/>
            <person name="Grigoriev I.V."/>
        </authorList>
    </citation>
    <scope>NUCLEOTIDE SEQUENCE</scope>
    <source>
        <strain evidence="15">MF-IS2</strain>
    </source>
</reference>
<dbReference type="Pfam" id="PF00097">
    <property type="entry name" value="zf-C3HC4"/>
    <property type="match status" value="1"/>
</dbReference>
<keyword evidence="3" id="KW-0808">Transferase</keyword>
<name>A0A9P5XMX2_9AGAR</name>
<feature type="domain" description="RING-type" evidence="12">
    <location>
        <begin position="681"/>
        <end position="722"/>
    </location>
</feature>
<comment type="caution">
    <text evidence="15">The sequence shown here is derived from an EMBL/GenBank/DDBJ whole genome shotgun (WGS) entry which is preliminary data.</text>
</comment>
<feature type="compositionally biased region" description="Polar residues" evidence="11">
    <location>
        <begin position="37"/>
        <end position="61"/>
    </location>
</feature>
<dbReference type="Gene3D" id="3.30.40.10">
    <property type="entry name" value="Zinc/RING finger domain, C3HC4 (zinc finger)"/>
    <property type="match status" value="1"/>
</dbReference>
<dbReference type="InterPro" id="IPR000571">
    <property type="entry name" value="Znf_CCCH"/>
</dbReference>
<feature type="coiled-coil region" evidence="10">
    <location>
        <begin position="135"/>
        <end position="162"/>
    </location>
</feature>
<dbReference type="CDD" id="cd20335">
    <property type="entry name" value="BRcat_RBR"/>
    <property type="match status" value="1"/>
</dbReference>
<dbReference type="OrthoDB" id="1431934at2759"/>
<keyword evidence="10" id="KW-0175">Coiled coil</keyword>
<keyword evidence="8 9" id="KW-0862">Zinc</keyword>
<evidence type="ECO:0000256" key="2">
    <source>
        <dbReference type="ARBA" id="ARBA00012251"/>
    </source>
</evidence>
<dbReference type="PROSITE" id="PS00518">
    <property type="entry name" value="ZF_RING_1"/>
    <property type="match status" value="1"/>
</dbReference>
<dbReference type="InterPro" id="IPR013083">
    <property type="entry name" value="Znf_RING/FYVE/PHD"/>
</dbReference>
<dbReference type="InterPro" id="IPR036855">
    <property type="entry name" value="Znf_CCCH_sf"/>
</dbReference>
<evidence type="ECO:0000256" key="10">
    <source>
        <dbReference type="SAM" id="Coils"/>
    </source>
</evidence>
<evidence type="ECO:0000259" key="12">
    <source>
        <dbReference type="PROSITE" id="PS50089"/>
    </source>
</evidence>
<dbReference type="PROSITE" id="PS51873">
    <property type="entry name" value="TRIAD"/>
    <property type="match status" value="1"/>
</dbReference>
<dbReference type="GO" id="GO:0016567">
    <property type="term" value="P:protein ubiquitination"/>
    <property type="evidence" value="ECO:0007669"/>
    <property type="project" value="InterPro"/>
</dbReference>
<dbReference type="InterPro" id="IPR018957">
    <property type="entry name" value="Znf_C3HC4_RING-type"/>
</dbReference>
<dbReference type="PANTHER" id="PTHR11685">
    <property type="entry name" value="RBR FAMILY RING FINGER AND IBR DOMAIN-CONTAINING"/>
    <property type="match status" value="1"/>
</dbReference>
<feature type="domain" description="C3H1-type" evidence="13">
    <location>
        <begin position="84"/>
        <end position="111"/>
    </location>
</feature>
<protein>
    <recommendedName>
        <fullName evidence="2">RBR-type E3 ubiquitin transferase</fullName>
        <ecNumber evidence="2">2.3.2.31</ecNumber>
    </recommendedName>
</protein>
<dbReference type="SUPFAM" id="SSF90229">
    <property type="entry name" value="CCCH zinc finger"/>
    <property type="match status" value="2"/>
</dbReference>
<dbReference type="Proteomes" id="UP000807342">
    <property type="component" value="Unassembled WGS sequence"/>
</dbReference>
<keyword evidence="6 9" id="KW-0863">Zinc-finger</keyword>
<feature type="region of interest" description="Disordered" evidence="11">
    <location>
        <begin position="1011"/>
        <end position="1068"/>
    </location>
</feature>
<dbReference type="SMART" id="SM00647">
    <property type="entry name" value="IBR"/>
    <property type="match status" value="2"/>
</dbReference>
<feature type="zinc finger region" description="C3H1-type" evidence="9">
    <location>
        <begin position="84"/>
        <end position="111"/>
    </location>
</feature>
<organism evidence="15 16">
    <name type="scientific">Macrolepiota fuliginosa MF-IS2</name>
    <dbReference type="NCBI Taxonomy" id="1400762"/>
    <lineage>
        <taxon>Eukaryota</taxon>
        <taxon>Fungi</taxon>
        <taxon>Dikarya</taxon>
        <taxon>Basidiomycota</taxon>
        <taxon>Agaricomycotina</taxon>
        <taxon>Agaricomycetes</taxon>
        <taxon>Agaricomycetidae</taxon>
        <taxon>Agaricales</taxon>
        <taxon>Agaricineae</taxon>
        <taxon>Agaricaceae</taxon>
        <taxon>Macrolepiota</taxon>
    </lineage>
</organism>
<dbReference type="InterPro" id="IPR031127">
    <property type="entry name" value="E3_UB_ligase_RBR"/>
</dbReference>
<keyword evidence="16" id="KW-1185">Reference proteome</keyword>